<accession>A0A811V3B5</accession>
<dbReference type="Proteomes" id="UP000606786">
    <property type="component" value="Unassembled WGS sequence"/>
</dbReference>
<evidence type="ECO:0000313" key="2">
    <source>
        <dbReference type="Proteomes" id="UP000606786"/>
    </source>
</evidence>
<reference evidence="1" key="1">
    <citation type="submission" date="2020-11" db="EMBL/GenBank/DDBJ databases">
        <authorList>
            <person name="Whitehead M."/>
        </authorList>
    </citation>
    <scope>NUCLEOTIDE SEQUENCE</scope>
    <source>
        <strain evidence="1">EGII</strain>
    </source>
</reference>
<organism evidence="1 2">
    <name type="scientific">Ceratitis capitata</name>
    <name type="common">Mediterranean fruit fly</name>
    <name type="synonym">Tephritis capitata</name>
    <dbReference type="NCBI Taxonomy" id="7213"/>
    <lineage>
        <taxon>Eukaryota</taxon>
        <taxon>Metazoa</taxon>
        <taxon>Ecdysozoa</taxon>
        <taxon>Arthropoda</taxon>
        <taxon>Hexapoda</taxon>
        <taxon>Insecta</taxon>
        <taxon>Pterygota</taxon>
        <taxon>Neoptera</taxon>
        <taxon>Endopterygota</taxon>
        <taxon>Diptera</taxon>
        <taxon>Brachycera</taxon>
        <taxon>Muscomorpha</taxon>
        <taxon>Tephritoidea</taxon>
        <taxon>Tephritidae</taxon>
        <taxon>Ceratitis</taxon>
        <taxon>Ceratitis</taxon>
    </lineage>
</organism>
<name>A0A811V3B5_CERCA</name>
<protein>
    <submittedName>
        <fullName evidence="1">(Mediterranean fruit fly) hypothetical protein</fullName>
    </submittedName>
</protein>
<dbReference type="AlphaFoldDB" id="A0A811V3B5"/>
<dbReference type="EMBL" id="CAJHJT010000034">
    <property type="protein sequence ID" value="CAD7005414.1"/>
    <property type="molecule type" value="Genomic_DNA"/>
</dbReference>
<comment type="caution">
    <text evidence="1">The sequence shown here is derived from an EMBL/GenBank/DDBJ whole genome shotgun (WGS) entry which is preliminary data.</text>
</comment>
<evidence type="ECO:0000313" key="1">
    <source>
        <dbReference type="EMBL" id="CAD7005414.1"/>
    </source>
</evidence>
<proteinExistence type="predicted"/>
<keyword evidence="2" id="KW-1185">Reference proteome</keyword>
<sequence>MNGRLRRCLQRGMGSMSMNANAKTNERTMWLNENSDGDNSTKYQLDAFKPQTAVGISRLTDYKLISISVL</sequence>
<gene>
    <name evidence="1" type="ORF">CCAP1982_LOCUS13777</name>
</gene>